<comment type="similarity">
    <text evidence="1">Belongs to the TRAFAC class TrmE-Era-EngA-EngB-Septin-like GTPase superfamily. AIG1/Toc34/Toc159-like paraseptin GTPase family. IAN subfamily.</text>
</comment>
<dbReference type="Proteomes" id="UP000694523">
    <property type="component" value="Unplaced"/>
</dbReference>
<evidence type="ECO:0000256" key="4">
    <source>
        <dbReference type="SAM" id="Coils"/>
    </source>
</evidence>
<dbReference type="AlphaFoldDB" id="A0A8C6U1U1"/>
<reference evidence="6" key="2">
    <citation type="submission" date="2025-09" db="UniProtKB">
        <authorList>
            <consortium name="Ensembl"/>
        </authorList>
    </citation>
    <scope>IDENTIFICATION</scope>
</reference>
<protein>
    <recommendedName>
        <fullName evidence="5">AIG1-type G domain-containing protein</fullName>
    </recommendedName>
</protein>
<evidence type="ECO:0000256" key="3">
    <source>
        <dbReference type="ARBA" id="ARBA00023134"/>
    </source>
</evidence>
<keyword evidence="7" id="KW-1185">Reference proteome</keyword>
<organism evidence="6 7">
    <name type="scientific">Neogobius melanostomus</name>
    <name type="common">round goby</name>
    <dbReference type="NCBI Taxonomy" id="47308"/>
    <lineage>
        <taxon>Eukaryota</taxon>
        <taxon>Metazoa</taxon>
        <taxon>Chordata</taxon>
        <taxon>Craniata</taxon>
        <taxon>Vertebrata</taxon>
        <taxon>Euteleostomi</taxon>
        <taxon>Actinopterygii</taxon>
        <taxon>Neopterygii</taxon>
        <taxon>Teleostei</taxon>
        <taxon>Neoteleostei</taxon>
        <taxon>Acanthomorphata</taxon>
        <taxon>Gobiaria</taxon>
        <taxon>Gobiiformes</taxon>
        <taxon>Gobioidei</taxon>
        <taxon>Gobiidae</taxon>
        <taxon>Benthophilinae</taxon>
        <taxon>Neogobiini</taxon>
        <taxon>Neogobius</taxon>
    </lineage>
</organism>
<evidence type="ECO:0000313" key="7">
    <source>
        <dbReference type="Proteomes" id="UP000694523"/>
    </source>
</evidence>
<dbReference type="Ensembl" id="ENSNMLT00000029583.1">
    <property type="protein sequence ID" value="ENSNMLP00000026468.1"/>
    <property type="gene ID" value="ENSNMLG00000016886.1"/>
</dbReference>
<name>A0A8C6U1U1_9GOBI</name>
<accession>A0A8C6U1U1</accession>
<dbReference type="PANTHER" id="PTHR10903">
    <property type="entry name" value="GTPASE, IMAP FAMILY MEMBER-RELATED"/>
    <property type="match status" value="1"/>
</dbReference>
<sequence>MWTQVPSFRHELLWSSESSGSALEKISAMIEDKVKTQEVGICSDLGILSAYHKAVEEKAKRRLRDAQASRSALRSVIEMREPASEQRILIVGPKGTGKSSTGDTILRHDTFQRKVTVVDTPGWHGRYYSHDTPFEVLQEMIQSSNNTAKPNAVLLVFRCDETFTETDRLKAEEHMNLLGDWVWSQTVVLFTHKDKLGGTAVEEHVERWPALQWLMNKCGNRHHVLNNSDKDDEIQVRDLLEKIEELQVFNDKHLLLQCYMKSQELCRNVEANCDELEIELKKRTAENEKLRGMLEKKEGISHNLMETVLQKDDEIGVLKNKLEDANARLKHTTLRLENAEKVNEQVNERLEVKDNVIAELLGEKEKAQQSFEEQRERIHKKLLERQDLMEVEVMKLQKENEQLHTENECSKVMLKLVVMEVQKHFKKKYSLQRKMAADVNTLEMLFRLENEEETTTSESNTSKQKQDTLQACEVNKKWPGSSSSMWAWLMAGGAALGAAVGCSRAEAGIRLNVSSAAGAAAGALLAFCWIKKKNTNSKGA</sequence>
<feature type="coiled-coil region" evidence="4">
    <location>
        <begin position="259"/>
        <end position="293"/>
    </location>
</feature>
<evidence type="ECO:0000256" key="2">
    <source>
        <dbReference type="ARBA" id="ARBA00022741"/>
    </source>
</evidence>
<dbReference type="InterPro" id="IPR027417">
    <property type="entry name" value="P-loop_NTPase"/>
</dbReference>
<dbReference type="PANTHER" id="PTHR10903:SF107">
    <property type="entry name" value="GTPASE IMAP FAMILY MEMBER 4-LIKE-RELATED"/>
    <property type="match status" value="1"/>
</dbReference>
<dbReference type="InterPro" id="IPR006703">
    <property type="entry name" value="G_AIG1"/>
</dbReference>
<dbReference type="SUPFAM" id="SSF52540">
    <property type="entry name" value="P-loop containing nucleoside triphosphate hydrolases"/>
    <property type="match status" value="1"/>
</dbReference>
<dbReference type="InterPro" id="IPR045058">
    <property type="entry name" value="GIMA/IAN/Toc"/>
</dbReference>
<keyword evidence="4" id="KW-0175">Coiled coil</keyword>
<evidence type="ECO:0000313" key="6">
    <source>
        <dbReference type="Ensembl" id="ENSNMLP00000026468.1"/>
    </source>
</evidence>
<dbReference type="Gene3D" id="3.40.50.300">
    <property type="entry name" value="P-loop containing nucleotide triphosphate hydrolases"/>
    <property type="match status" value="1"/>
</dbReference>
<proteinExistence type="inferred from homology"/>
<evidence type="ECO:0000259" key="5">
    <source>
        <dbReference type="Pfam" id="PF04548"/>
    </source>
</evidence>
<feature type="coiled-coil region" evidence="4">
    <location>
        <begin position="319"/>
        <end position="406"/>
    </location>
</feature>
<feature type="domain" description="AIG1-type G" evidence="5">
    <location>
        <begin position="113"/>
        <end position="263"/>
    </location>
</feature>
<keyword evidence="2" id="KW-0547">Nucleotide-binding</keyword>
<reference evidence="6" key="1">
    <citation type="submission" date="2025-08" db="UniProtKB">
        <authorList>
            <consortium name="Ensembl"/>
        </authorList>
    </citation>
    <scope>IDENTIFICATION</scope>
</reference>
<dbReference type="Pfam" id="PF04548">
    <property type="entry name" value="AIG1"/>
    <property type="match status" value="1"/>
</dbReference>
<evidence type="ECO:0000256" key="1">
    <source>
        <dbReference type="ARBA" id="ARBA00008535"/>
    </source>
</evidence>
<dbReference type="GO" id="GO:0005525">
    <property type="term" value="F:GTP binding"/>
    <property type="evidence" value="ECO:0007669"/>
    <property type="project" value="UniProtKB-KW"/>
</dbReference>
<keyword evidence="3" id="KW-0342">GTP-binding</keyword>